<organism evidence="1 2">
    <name type="scientific">Cryptococcus bacillisporus CA1873</name>
    <dbReference type="NCBI Taxonomy" id="1296111"/>
    <lineage>
        <taxon>Eukaryota</taxon>
        <taxon>Fungi</taxon>
        <taxon>Dikarya</taxon>
        <taxon>Basidiomycota</taxon>
        <taxon>Agaricomycotina</taxon>
        <taxon>Tremellomycetes</taxon>
        <taxon>Tremellales</taxon>
        <taxon>Cryptococcaceae</taxon>
        <taxon>Cryptococcus</taxon>
        <taxon>Cryptococcus gattii species complex</taxon>
    </lineage>
</organism>
<reference evidence="1 2" key="1">
    <citation type="submission" date="2015-01" db="EMBL/GenBank/DDBJ databases">
        <title>The Genome Sequence of Cryptococcus gattii CA1873.</title>
        <authorList>
            <consortium name="The Broad Institute Genomics Platform"/>
            <person name="Cuomo C."/>
            <person name="Litvintseva A."/>
            <person name="Chen Y."/>
            <person name="Heitman J."/>
            <person name="Sun S."/>
            <person name="Springer D."/>
            <person name="Dromer F."/>
            <person name="Young S."/>
            <person name="Zeng Q."/>
            <person name="Gargeya S."/>
            <person name="Abouelleil A."/>
            <person name="Alvarado L."/>
            <person name="Chapman S.B."/>
            <person name="Gainer-Dewar J."/>
            <person name="Goldberg J."/>
            <person name="Griggs A."/>
            <person name="Gujja S."/>
            <person name="Hansen M."/>
            <person name="Howarth C."/>
            <person name="Imamovic A."/>
            <person name="Larimer J."/>
            <person name="Murphy C."/>
            <person name="Naylor J."/>
            <person name="Pearson M."/>
            <person name="Priest M."/>
            <person name="Roberts A."/>
            <person name="Saif S."/>
            <person name="Shea T."/>
            <person name="Sykes S."/>
            <person name="Wortman J."/>
            <person name="Nusbaum C."/>
            <person name="Birren B."/>
        </authorList>
    </citation>
    <scope>NUCLEOTIDE SEQUENCE [LARGE SCALE GENOMIC DNA]</scope>
    <source>
        <strain evidence="1 2">CA1873</strain>
    </source>
</reference>
<evidence type="ECO:0000313" key="1">
    <source>
        <dbReference type="EMBL" id="KIR68313.1"/>
    </source>
</evidence>
<dbReference type="EMBL" id="KN848891">
    <property type="protein sequence ID" value="KIR68313.1"/>
    <property type="molecule type" value="Genomic_DNA"/>
</dbReference>
<sequence>MTDDAVSDKKDGSDIALAVKPRRVLMRVENASFGLRKGGASNIWFIGPPSVSQYRIHYRIYTPSISSAFALSSNTTEKT</sequence>
<keyword evidence="2" id="KW-1185">Reference proteome</keyword>
<gene>
    <name evidence="1" type="ORF">I314_01812</name>
</gene>
<accession>A0ABR5BGS8</accession>
<dbReference type="Proteomes" id="UP000053800">
    <property type="component" value="Unassembled WGS sequence"/>
</dbReference>
<evidence type="ECO:0000313" key="2">
    <source>
        <dbReference type="Proteomes" id="UP000053800"/>
    </source>
</evidence>
<protein>
    <submittedName>
        <fullName evidence="1">Uncharacterized protein</fullName>
    </submittedName>
</protein>
<name>A0ABR5BGS8_CRYGA</name>
<proteinExistence type="predicted"/>